<feature type="transmembrane region" description="Helical" evidence="6">
    <location>
        <begin position="7"/>
        <end position="31"/>
    </location>
</feature>
<evidence type="ECO:0000256" key="3">
    <source>
        <dbReference type="ARBA" id="ARBA00022692"/>
    </source>
</evidence>
<keyword evidence="4 6" id="KW-1133">Transmembrane helix</keyword>
<name>D5BSC9_PUNMI</name>
<evidence type="ECO:0000313" key="9">
    <source>
        <dbReference type="Proteomes" id="UP000007460"/>
    </source>
</evidence>
<dbReference type="EC" id="1.3.1.74" evidence="8"/>
<keyword evidence="5 6" id="KW-0472">Membrane</keyword>
<evidence type="ECO:0000256" key="1">
    <source>
        <dbReference type="ARBA" id="ARBA00004651"/>
    </source>
</evidence>
<dbReference type="SUPFAM" id="SSF103473">
    <property type="entry name" value="MFS general substrate transporter"/>
    <property type="match status" value="1"/>
</dbReference>
<dbReference type="InterPro" id="IPR050189">
    <property type="entry name" value="MFS_Efflux_Transporters"/>
</dbReference>
<dbReference type="GO" id="GO:0005886">
    <property type="term" value="C:plasma membrane"/>
    <property type="evidence" value="ECO:0007669"/>
    <property type="project" value="UniProtKB-SubCell"/>
</dbReference>
<dbReference type="InterPro" id="IPR020846">
    <property type="entry name" value="MFS_dom"/>
</dbReference>
<feature type="domain" description="Major facilitator superfamily (MFS) profile" evidence="7">
    <location>
        <begin position="13"/>
        <end position="403"/>
    </location>
</feature>
<dbReference type="HOGENOM" id="CLU_001265_7_4_5"/>
<feature type="transmembrane region" description="Helical" evidence="6">
    <location>
        <begin position="347"/>
        <end position="370"/>
    </location>
</feature>
<dbReference type="Proteomes" id="UP000007460">
    <property type="component" value="Chromosome"/>
</dbReference>
<organism evidence="8 9">
    <name type="scientific">Puniceispirillum marinum (strain IMCC1322)</name>
    <dbReference type="NCBI Taxonomy" id="488538"/>
    <lineage>
        <taxon>Bacteria</taxon>
        <taxon>Pseudomonadati</taxon>
        <taxon>Pseudomonadota</taxon>
        <taxon>Alphaproteobacteria</taxon>
        <taxon>Candidatus Puniceispirillales</taxon>
        <taxon>Candidatus Puniceispirillaceae</taxon>
        <taxon>Candidatus Puniceispirillum</taxon>
    </lineage>
</organism>
<dbReference type="PANTHER" id="PTHR43124:SF3">
    <property type="entry name" value="CHLORAMPHENICOL EFFLUX PUMP RV0191"/>
    <property type="match status" value="1"/>
</dbReference>
<evidence type="ECO:0000256" key="2">
    <source>
        <dbReference type="ARBA" id="ARBA00022475"/>
    </source>
</evidence>
<feature type="transmembrane region" description="Helical" evidence="6">
    <location>
        <begin position="262"/>
        <end position="281"/>
    </location>
</feature>
<dbReference type="InterPro" id="IPR036259">
    <property type="entry name" value="MFS_trans_sf"/>
</dbReference>
<proteinExistence type="predicted"/>
<feature type="transmembrane region" description="Helical" evidence="6">
    <location>
        <begin position="78"/>
        <end position="96"/>
    </location>
</feature>
<feature type="transmembrane region" description="Helical" evidence="6">
    <location>
        <begin position="376"/>
        <end position="396"/>
    </location>
</feature>
<evidence type="ECO:0000256" key="5">
    <source>
        <dbReference type="ARBA" id="ARBA00023136"/>
    </source>
</evidence>
<dbReference type="EMBL" id="CP001751">
    <property type="protein sequence ID" value="ADE39176.1"/>
    <property type="molecule type" value="Genomic_DNA"/>
</dbReference>
<protein>
    <submittedName>
        <fullName evidence="8">Putative major facilitator family (MFS) transporter</fullName>
        <ecNumber evidence="8">1.3.1.74</ecNumber>
    </submittedName>
</protein>
<sequence>MEKLTGIMFFATLLCFTAFIGVTYGFGVYLFPALAPEMMRDIEFTYRDMGLATGLAQAGFLCCALLSGLLTKRYGGFTIIRISLLTCLLSLAGIVITDSFMVISAMLVLLGGSAAAVWTPMAELSQRFFASRHQGKSLGLMSSGTAYGVFINSLLIAVVFQTYGWRAIWLISCVLVVLLCAGSFILLGTLERLDQPPKPQAETQMRTEPTVASQIKSLPLGNTSLILCLMLLNGFACIPFQTYLTSFLVDEHMFNLQNSANAWRLIGLIGMFSGFAMGALGDRITIRWSLLITYGALGLATSMLLIGQVETFHLYIIASAFGLAFYAIFGLLPAYISHNYQGNKASIVFAFGNIALGLGGIIGNAAGGMIKQQTGSFAGLYSAILIVTCVSIGLCFRLKPESSLRKIG</sequence>
<dbReference type="Gene3D" id="1.20.1250.20">
    <property type="entry name" value="MFS general substrate transporter like domains"/>
    <property type="match status" value="2"/>
</dbReference>
<accession>D5BSC9</accession>
<dbReference type="RefSeq" id="WP_013045805.1">
    <property type="nucleotide sequence ID" value="NC_014010.1"/>
</dbReference>
<comment type="subcellular location">
    <subcellularLocation>
        <location evidence="1">Cell membrane</location>
        <topology evidence="1">Multi-pass membrane protein</topology>
    </subcellularLocation>
</comment>
<dbReference type="GO" id="GO:0032440">
    <property type="term" value="F:2-alkenal reductase [NAD(P)H] activity"/>
    <property type="evidence" value="ECO:0007669"/>
    <property type="project" value="UniProtKB-EC"/>
</dbReference>
<feature type="transmembrane region" description="Helical" evidence="6">
    <location>
        <begin position="224"/>
        <end position="242"/>
    </location>
</feature>
<feature type="transmembrane region" description="Helical" evidence="6">
    <location>
        <begin position="167"/>
        <end position="190"/>
    </location>
</feature>
<evidence type="ECO:0000256" key="4">
    <source>
        <dbReference type="ARBA" id="ARBA00022989"/>
    </source>
</evidence>
<evidence type="ECO:0000256" key="6">
    <source>
        <dbReference type="SAM" id="Phobius"/>
    </source>
</evidence>
<dbReference type="AlphaFoldDB" id="D5BSC9"/>
<reference evidence="8 9" key="1">
    <citation type="journal article" date="2010" name="J. Bacteriol.">
        <title>Complete genome sequence of "Candidatus Puniceispirillum marinum" IMCC1322, a representative of the SAR116 clade in the Alphaproteobacteria.</title>
        <authorList>
            <person name="Oh H.M."/>
            <person name="Kwon K.K."/>
            <person name="Kang I."/>
            <person name="Kang S.G."/>
            <person name="Lee J.H."/>
            <person name="Kim S.J."/>
            <person name="Cho J.C."/>
        </authorList>
    </citation>
    <scope>NUCLEOTIDE SEQUENCE [LARGE SCALE GENOMIC DNA]</scope>
    <source>
        <strain evidence="8 9">IMCC1322</strain>
    </source>
</reference>
<dbReference type="InterPro" id="IPR011701">
    <property type="entry name" value="MFS"/>
</dbReference>
<dbReference type="eggNOG" id="COG2814">
    <property type="taxonomic scope" value="Bacteria"/>
</dbReference>
<evidence type="ECO:0000313" key="8">
    <source>
        <dbReference type="EMBL" id="ADE39176.1"/>
    </source>
</evidence>
<keyword evidence="2" id="KW-1003">Cell membrane</keyword>
<dbReference type="Pfam" id="PF07690">
    <property type="entry name" value="MFS_1"/>
    <property type="match status" value="1"/>
</dbReference>
<keyword evidence="3 6" id="KW-0812">Transmembrane</keyword>
<gene>
    <name evidence="8" type="ordered locus">SAR116_0933</name>
</gene>
<feature type="transmembrane region" description="Helical" evidence="6">
    <location>
        <begin position="312"/>
        <end position="335"/>
    </location>
</feature>
<dbReference type="PANTHER" id="PTHR43124">
    <property type="entry name" value="PURINE EFFLUX PUMP PBUE"/>
    <property type="match status" value="1"/>
</dbReference>
<keyword evidence="8" id="KW-0560">Oxidoreductase</keyword>
<feature type="transmembrane region" description="Helical" evidence="6">
    <location>
        <begin position="288"/>
        <end position="306"/>
    </location>
</feature>
<evidence type="ECO:0000259" key="7">
    <source>
        <dbReference type="PROSITE" id="PS50850"/>
    </source>
</evidence>
<dbReference type="GO" id="GO:0022857">
    <property type="term" value="F:transmembrane transporter activity"/>
    <property type="evidence" value="ECO:0007669"/>
    <property type="project" value="InterPro"/>
</dbReference>
<feature type="transmembrane region" description="Helical" evidence="6">
    <location>
        <begin position="140"/>
        <end position="161"/>
    </location>
</feature>
<dbReference type="PROSITE" id="PS50850">
    <property type="entry name" value="MFS"/>
    <property type="match status" value="1"/>
</dbReference>
<keyword evidence="9" id="KW-1185">Reference proteome</keyword>
<feature type="transmembrane region" description="Helical" evidence="6">
    <location>
        <begin position="51"/>
        <end position="71"/>
    </location>
</feature>
<feature type="transmembrane region" description="Helical" evidence="6">
    <location>
        <begin position="102"/>
        <end position="119"/>
    </location>
</feature>
<dbReference type="KEGG" id="apb:SAR116_0933"/>